<keyword evidence="9" id="KW-0808">Transferase</keyword>
<comment type="similarity">
    <text evidence="2">Belongs to the acyltransferase 3 family.</text>
</comment>
<feature type="transmembrane region" description="Helical" evidence="7">
    <location>
        <begin position="227"/>
        <end position="245"/>
    </location>
</feature>
<gene>
    <name evidence="9" type="ORF">IQ782_26765</name>
</gene>
<reference evidence="9 10" key="1">
    <citation type="journal article" date="2021" name="Int. J. Syst. Evol. Microbiol.">
        <title>Salipiger mangrovisoli sp. nov., isolated from mangrove soil and the proposal for the reclassification of Paraphaeobacter pallidus as Salipiger pallidus comb. nov.</title>
        <authorList>
            <person name="Du J."/>
            <person name="Liu Y."/>
            <person name="Pei T."/>
            <person name="Deng M.R."/>
            <person name="Zhu H."/>
        </authorList>
    </citation>
    <scope>NUCLEOTIDE SEQUENCE [LARGE SCALE GENOMIC DNA]</scope>
    <source>
        <strain evidence="9 10">6D45A</strain>
    </source>
</reference>
<evidence type="ECO:0000313" key="10">
    <source>
        <dbReference type="Proteomes" id="UP000607796"/>
    </source>
</evidence>
<keyword evidence="10" id="KW-1185">Reference proteome</keyword>
<feature type="transmembrane region" description="Helical" evidence="7">
    <location>
        <begin position="163"/>
        <end position="180"/>
    </location>
</feature>
<evidence type="ECO:0000259" key="8">
    <source>
        <dbReference type="Pfam" id="PF01757"/>
    </source>
</evidence>
<feature type="domain" description="Acyltransferase 3" evidence="8">
    <location>
        <begin position="1"/>
        <end position="239"/>
    </location>
</feature>
<feature type="transmembrane region" description="Helical" evidence="7">
    <location>
        <begin position="27"/>
        <end position="45"/>
    </location>
</feature>
<feature type="transmembrane region" description="Helical" evidence="7">
    <location>
        <begin position="83"/>
        <end position="102"/>
    </location>
</feature>
<feature type="transmembrane region" description="Helical" evidence="7">
    <location>
        <begin position="135"/>
        <end position="154"/>
    </location>
</feature>
<evidence type="ECO:0000256" key="3">
    <source>
        <dbReference type="ARBA" id="ARBA00022475"/>
    </source>
</evidence>
<dbReference type="GO" id="GO:0016746">
    <property type="term" value="F:acyltransferase activity"/>
    <property type="evidence" value="ECO:0007669"/>
    <property type="project" value="UniProtKB-KW"/>
</dbReference>
<dbReference type="InterPro" id="IPR002656">
    <property type="entry name" value="Acyl_transf_3_dom"/>
</dbReference>
<evidence type="ECO:0000313" key="9">
    <source>
        <dbReference type="EMBL" id="MBE9640462.1"/>
    </source>
</evidence>
<evidence type="ECO:0000256" key="4">
    <source>
        <dbReference type="ARBA" id="ARBA00022692"/>
    </source>
</evidence>
<name>A0ABR9XAG1_9RHOB</name>
<evidence type="ECO:0000256" key="1">
    <source>
        <dbReference type="ARBA" id="ARBA00004651"/>
    </source>
</evidence>
<evidence type="ECO:0000256" key="5">
    <source>
        <dbReference type="ARBA" id="ARBA00022989"/>
    </source>
</evidence>
<evidence type="ECO:0000256" key="7">
    <source>
        <dbReference type="SAM" id="Phobius"/>
    </source>
</evidence>
<dbReference type="PANTHER" id="PTHR40074:SF2">
    <property type="entry name" value="O-ACETYLTRANSFERASE WECH"/>
    <property type="match status" value="1"/>
</dbReference>
<organism evidence="9 10">
    <name type="scientific">Salipiger mangrovisoli</name>
    <dbReference type="NCBI Taxonomy" id="2865933"/>
    <lineage>
        <taxon>Bacteria</taxon>
        <taxon>Pseudomonadati</taxon>
        <taxon>Pseudomonadota</taxon>
        <taxon>Alphaproteobacteria</taxon>
        <taxon>Rhodobacterales</taxon>
        <taxon>Roseobacteraceae</taxon>
        <taxon>Salipiger</taxon>
    </lineage>
</organism>
<evidence type="ECO:0000256" key="6">
    <source>
        <dbReference type="ARBA" id="ARBA00023136"/>
    </source>
</evidence>
<dbReference type="EMBL" id="JADFFK010000033">
    <property type="protein sequence ID" value="MBE9640462.1"/>
    <property type="molecule type" value="Genomic_DNA"/>
</dbReference>
<feature type="transmembrane region" description="Helical" evidence="7">
    <location>
        <begin position="111"/>
        <end position="129"/>
    </location>
</feature>
<keyword evidence="4 7" id="KW-0812">Transmembrane</keyword>
<keyword evidence="5 7" id="KW-1133">Transmembrane helix</keyword>
<keyword evidence="3" id="KW-1003">Cell membrane</keyword>
<accession>A0ABR9XAG1</accession>
<keyword evidence="9" id="KW-0012">Acyltransferase</keyword>
<protein>
    <submittedName>
        <fullName evidence="9">Acyltransferase family protein</fullName>
    </submittedName>
</protein>
<keyword evidence="6 7" id="KW-0472">Membrane</keyword>
<comment type="caution">
    <text evidence="9">The sequence shown here is derived from an EMBL/GenBank/DDBJ whole genome shotgun (WGS) entry which is preliminary data.</text>
</comment>
<proteinExistence type="inferred from homology"/>
<dbReference type="PANTHER" id="PTHR40074">
    <property type="entry name" value="O-ACETYLTRANSFERASE WECH"/>
    <property type="match status" value="1"/>
</dbReference>
<comment type="subcellular location">
    <subcellularLocation>
        <location evidence="1">Cell membrane</location>
        <topology evidence="1">Multi-pass membrane protein</topology>
    </subcellularLocation>
</comment>
<dbReference type="Proteomes" id="UP000607796">
    <property type="component" value="Unassembled WGS sequence"/>
</dbReference>
<evidence type="ECO:0000256" key="2">
    <source>
        <dbReference type="ARBA" id="ARBA00007400"/>
    </source>
</evidence>
<sequence>MPLLMFLSGMLLHRGLAKSNKAFLLGKFAKIFWPFLLWSVIIYAAEGRMTLEFILKTPISAPSLLWYLWFLSAYYVMSLALDRWSIPILPVIVVAIAASSVLPDLLRMSRFAYLLSFFLLGHLVATRNLSMEGRVLFGLAGLTCALTGAIISILQGNVLYDPRFVWVPLGMIAFVLWAAPRCNGGALWRSIEWVGRNSIVFYVSHFPIQLLVARHAQDLGIANVNSVLAAVLLVSLCGGALLQVVRTRYAIFAALFDLSKSRDILGALSKTHLGKSLRLRNEAR</sequence>
<dbReference type="Pfam" id="PF01757">
    <property type="entry name" value="Acyl_transf_3"/>
    <property type="match status" value="1"/>
</dbReference>
<feature type="transmembrane region" description="Helical" evidence="7">
    <location>
        <begin position="57"/>
        <end position="77"/>
    </location>
</feature>